<gene>
    <name evidence="3" type="ORF">ACFQVC_31075</name>
</gene>
<dbReference type="RefSeq" id="WP_381836813.1">
    <property type="nucleotide sequence ID" value="NZ_JBHTCF010000016.1"/>
</dbReference>
<evidence type="ECO:0000313" key="4">
    <source>
        <dbReference type="Proteomes" id="UP001596523"/>
    </source>
</evidence>
<evidence type="ECO:0008006" key="5">
    <source>
        <dbReference type="Google" id="ProtNLM"/>
    </source>
</evidence>
<feature type="region of interest" description="Disordered" evidence="1">
    <location>
        <begin position="43"/>
        <end position="67"/>
    </location>
</feature>
<keyword evidence="2" id="KW-0472">Membrane</keyword>
<keyword evidence="2" id="KW-1133">Transmembrane helix</keyword>
<dbReference type="Proteomes" id="UP001596523">
    <property type="component" value="Unassembled WGS sequence"/>
</dbReference>
<accession>A0ABW2JSP2</accession>
<keyword evidence="2" id="KW-0812">Transmembrane</keyword>
<dbReference type="EMBL" id="JBHTCF010000016">
    <property type="protein sequence ID" value="MFC7308646.1"/>
    <property type="molecule type" value="Genomic_DNA"/>
</dbReference>
<organism evidence="3 4">
    <name type="scientific">Streptomyces monticola</name>
    <dbReference type="NCBI Taxonomy" id="2666263"/>
    <lineage>
        <taxon>Bacteria</taxon>
        <taxon>Bacillati</taxon>
        <taxon>Actinomycetota</taxon>
        <taxon>Actinomycetes</taxon>
        <taxon>Kitasatosporales</taxon>
        <taxon>Streptomycetaceae</taxon>
        <taxon>Streptomyces</taxon>
    </lineage>
</organism>
<feature type="transmembrane region" description="Helical" evidence="2">
    <location>
        <begin position="6"/>
        <end position="36"/>
    </location>
</feature>
<protein>
    <recommendedName>
        <fullName evidence="5">Hydrophobic protein</fullName>
    </recommendedName>
</protein>
<evidence type="ECO:0000313" key="3">
    <source>
        <dbReference type="EMBL" id="MFC7308646.1"/>
    </source>
</evidence>
<proteinExistence type="predicted"/>
<keyword evidence="4" id="KW-1185">Reference proteome</keyword>
<evidence type="ECO:0000256" key="2">
    <source>
        <dbReference type="SAM" id="Phobius"/>
    </source>
</evidence>
<comment type="caution">
    <text evidence="3">The sequence shown here is derived from an EMBL/GenBank/DDBJ whole genome shotgun (WGS) entry which is preliminary data.</text>
</comment>
<name>A0ABW2JSP2_9ACTN</name>
<reference evidence="4" key="1">
    <citation type="journal article" date="2019" name="Int. J. Syst. Evol. Microbiol.">
        <title>The Global Catalogue of Microorganisms (GCM) 10K type strain sequencing project: providing services to taxonomists for standard genome sequencing and annotation.</title>
        <authorList>
            <consortium name="The Broad Institute Genomics Platform"/>
            <consortium name="The Broad Institute Genome Sequencing Center for Infectious Disease"/>
            <person name="Wu L."/>
            <person name="Ma J."/>
        </authorList>
    </citation>
    <scope>NUCLEOTIDE SEQUENCE [LARGE SCALE GENOMIC DNA]</scope>
    <source>
        <strain evidence="4">SYNS20</strain>
    </source>
</reference>
<feature type="compositionally biased region" description="Basic and acidic residues" evidence="1">
    <location>
        <begin position="54"/>
        <end position="66"/>
    </location>
</feature>
<evidence type="ECO:0000256" key="1">
    <source>
        <dbReference type="SAM" id="MobiDB-lite"/>
    </source>
</evidence>
<sequence>MILLLAILIMALFALGFLNALWWLAAAALIFGYLYYGMGGAGSRHRGGGSEYGQYRDDRDHEERLDRRYRRQRRGRWMRQDRRDRQQQG</sequence>